<dbReference type="GO" id="GO:0031640">
    <property type="term" value="P:killing of cells of another organism"/>
    <property type="evidence" value="ECO:0007669"/>
    <property type="project" value="UniProtKB-KW"/>
</dbReference>
<organism evidence="8 9">
    <name type="scientific">Candidatus Scatomorpha intestinigallinarum</name>
    <dbReference type="NCBI Taxonomy" id="2840923"/>
    <lineage>
        <taxon>Bacteria</taxon>
        <taxon>Bacillati</taxon>
        <taxon>Bacillota</taxon>
        <taxon>Clostridia</taxon>
        <taxon>Eubacteriales</taxon>
        <taxon>Candidatus Scatomorpha</taxon>
    </lineage>
</organism>
<keyword evidence="5" id="KW-0326">Glycosidase</keyword>
<keyword evidence="4" id="KW-1035">Host cytoplasm</keyword>
<comment type="catalytic activity">
    <reaction evidence="5">
        <text>Hydrolysis of (1-&gt;4)-beta-linkages between N-acetylmuramic acid and N-acetyl-D-glucosamine residues in a peptidoglycan and between N-acetyl-D-glucosamine residues in chitodextrins.</text>
        <dbReference type="EC" id="3.2.1.17"/>
    </reaction>
</comment>
<comment type="similarity">
    <text evidence="5">Belongs to the glycosyl hydrolase 24 family.</text>
</comment>
<evidence type="ECO:0000256" key="3">
    <source>
        <dbReference type="ARBA" id="ARBA00022737"/>
    </source>
</evidence>
<reference evidence="8" key="1">
    <citation type="submission" date="2020-10" db="EMBL/GenBank/DDBJ databases">
        <authorList>
            <person name="Gilroy R."/>
        </authorList>
    </citation>
    <scope>NUCLEOTIDE SEQUENCE</scope>
    <source>
        <strain evidence="8">ChiGjej3B3-7149</strain>
    </source>
</reference>
<dbReference type="PANTHER" id="PTHR38107">
    <property type="match status" value="1"/>
</dbReference>
<feature type="domain" description="SLH" evidence="7">
    <location>
        <begin position="211"/>
        <end position="274"/>
    </location>
</feature>
<feature type="chain" id="PRO_5039549336" description="Lysozyme" evidence="6">
    <location>
        <begin position="23"/>
        <end position="376"/>
    </location>
</feature>
<evidence type="ECO:0000256" key="1">
    <source>
        <dbReference type="ARBA" id="ARBA00022529"/>
    </source>
</evidence>
<evidence type="ECO:0000256" key="6">
    <source>
        <dbReference type="SAM" id="SignalP"/>
    </source>
</evidence>
<dbReference type="Pfam" id="PF00959">
    <property type="entry name" value="Phage_lysozyme"/>
    <property type="match status" value="1"/>
</dbReference>
<keyword evidence="5" id="KW-0378">Hydrolase</keyword>
<dbReference type="InterPro" id="IPR002196">
    <property type="entry name" value="Glyco_hydro_24"/>
</dbReference>
<dbReference type="EMBL" id="DVHH01000190">
    <property type="protein sequence ID" value="HIR55507.1"/>
    <property type="molecule type" value="Genomic_DNA"/>
</dbReference>
<comment type="caution">
    <text evidence="8">The sequence shown here is derived from an EMBL/GenBank/DDBJ whole genome shotgun (WGS) entry which is preliminary data.</text>
</comment>
<keyword evidence="3" id="KW-0677">Repeat</keyword>
<protein>
    <recommendedName>
        <fullName evidence="5">Lysozyme</fullName>
        <ecNumber evidence="5">3.2.1.17</ecNumber>
    </recommendedName>
</protein>
<dbReference type="InterPro" id="IPR001119">
    <property type="entry name" value="SLH_dom"/>
</dbReference>
<dbReference type="InterPro" id="IPR023346">
    <property type="entry name" value="Lysozyme-like_dom_sf"/>
</dbReference>
<gene>
    <name evidence="8" type="ORF">IAD36_07950</name>
</gene>
<keyword evidence="6" id="KW-0732">Signal</keyword>
<feature type="domain" description="SLH" evidence="7">
    <location>
        <begin position="316"/>
        <end position="376"/>
    </location>
</feature>
<dbReference type="Proteomes" id="UP000824238">
    <property type="component" value="Unassembled WGS sequence"/>
</dbReference>
<evidence type="ECO:0000259" key="7">
    <source>
        <dbReference type="PROSITE" id="PS51272"/>
    </source>
</evidence>
<keyword evidence="2 5" id="KW-0081">Bacteriolytic enzyme</keyword>
<dbReference type="Pfam" id="PF00395">
    <property type="entry name" value="SLH"/>
    <property type="match status" value="1"/>
</dbReference>
<dbReference type="EC" id="3.2.1.17" evidence="5"/>
<dbReference type="SUPFAM" id="SSF53955">
    <property type="entry name" value="Lysozyme-like"/>
    <property type="match status" value="1"/>
</dbReference>
<dbReference type="GO" id="GO:0009253">
    <property type="term" value="P:peptidoglycan catabolic process"/>
    <property type="evidence" value="ECO:0007669"/>
    <property type="project" value="InterPro"/>
</dbReference>
<evidence type="ECO:0000313" key="9">
    <source>
        <dbReference type="Proteomes" id="UP000824238"/>
    </source>
</evidence>
<dbReference type="Gene3D" id="1.10.530.40">
    <property type="match status" value="1"/>
</dbReference>
<dbReference type="GO" id="GO:0016998">
    <property type="term" value="P:cell wall macromolecule catabolic process"/>
    <property type="evidence" value="ECO:0007669"/>
    <property type="project" value="InterPro"/>
</dbReference>
<dbReference type="GO" id="GO:0042742">
    <property type="term" value="P:defense response to bacterium"/>
    <property type="evidence" value="ECO:0007669"/>
    <property type="project" value="UniProtKB-KW"/>
</dbReference>
<dbReference type="PROSITE" id="PS51272">
    <property type="entry name" value="SLH"/>
    <property type="match status" value="2"/>
</dbReference>
<dbReference type="GO" id="GO:0003796">
    <property type="term" value="F:lysozyme activity"/>
    <property type="evidence" value="ECO:0007669"/>
    <property type="project" value="UniProtKB-EC"/>
</dbReference>
<keyword evidence="1 5" id="KW-0929">Antimicrobial</keyword>
<dbReference type="CDD" id="cd00737">
    <property type="entry name" value="lyz_endolysin_autolysin"/>
    <property type="match status" value="1"/>
</dbReference>
<accession>A0A9D1IZL0</accession>
<evidence type="ECO:0000256" key="2">
    <source>
        <dbReference type="ARBA" id="ARBA00022638"/>
    </source>
</evidence>
<dbReference type="AlphaFoldDB" id="A0A9D1IZL0"/>
<dbReference type="PANTHER" id="PTHR38107:SF3">
    <property type="entry name" value="LYSOZYME RRRD-RELATED"/>
    <property type="match status" value="1"/>
</dbReference>
<feature type="signal peptide" evidence="6">
    <location>
        <begin position="1"/>
        <end position="22"/>
    </location>
</feature>
<dbReference type="InterPro" id="IPR033907">
    <property type="entry name" value="Endolysin_autolysin"/>
</dbReference>
<dbReference type="InterPro" id="IPR023347">
    <property type="entry name" value="Lysozyme_dom_sf"/>
</dbReference>
<proteinExistence type="inferred from homology"/>
<sequence length="376" mass="41179">MTKKTLCFILAACLLLAVPALAAGGTGLRTSEAGIAFIKDKEGFSAQAYEDSTGWAIGYGTRCQAGQYPDGITEARADALLREHLAETEGYIDKAMSALGVTLNQHQYDALASLSYNIGVGWLTSSYRLYNMLAAGIQYYTDEEIVNTFARYSNSAAGGTLDALVERRLEEALIFLYGDYGFGGTPLYEYEYKELEDDDYELFHRVWEEYSPAKFSDVPYSQWYYQYVSPLACAGIMDGYEDGSFRPSGNITAGEALKLVLLAAGYPAQERTGAHWASGYLDLALSEGILSEEDVSSLDAPVTRLFIAKLAARALRLETYSSTYFSDTSDGYVGALFNVGVIEGSTSGGEPVYLPDNNINRAEMSAVVWRIYNLDL</sequence>
<evidence type="ECO:0000256" key="5">
    <source>
        <dbReference type="RuleBase" id="RU003788"/>
    </source>
</evidence>
<evidence type="ECO:0000313" key="8">
    <source>
        <dbReference type="EMBL" id="HIR55507.1"/>
    </source>
</evidence>
<evidence type="ECO:0000256" key="4">
    <source>
        <dbReference type="ARBA" id="ARBA00023200"/>
    </source>
</evidence>
<reference evidence="8" key="2">
    <citation type="journal article" date="2021" name="PeerJ">
        <title>Extensive microbial diversity within the chicken gut microbiome revealed by metagenomics and culture.</title>
        <authorList>
            <person name="Gilroy R."/>
            <person name="Ravi A."/>
            <person name="Getino M."/>
            <person name="Pursley I."/>
            <person name="Horton D.L."/>
            <person name="Alikhan N.F."/>
            <person name="Baker D."/>
            <person name="Gharbi K."/>
            <person name="Hall N."/>
            <person name="Watson M."/>
            <person name="Adriaenssens E.M."/>
            <person name="Foster-Nyarko E."/>
            <person name="Jarju S."/>
            <person name="Secka A."/>
            <person name="Antonio M."/>
            <person name="Oren A."/>
            <person name="Chaudhuri R.R."/>
            <person name="La Ragione R."/>
            <person name="Hildebrand F."/>
            <person name="Pallen M.J."/>
        </authorList>
    </citation>
    <scope>NUCLEOTIDE SEQUENCE</scope>
    <source>
        <strain evidence="8">ChiGjej3B3-7149</strain>
    </source>
</reference>
<dbReference type="InterPro" id="IPR051018">
    <property type="entry name" value="Bacteriophage_GH24"/>
</dbReference>
<name>A0A9D1IZL0_9FIRM</name>